<evidence type="ECO:0000313" key="4">
    <source>
        <dbReference type="EMBL" id="GEK35806.1"/>
    </source>
</evidence>
<dbReference type="Proteomes" id="UP000078516">
    <property type="component" value="Unassembled WGS sequence"/>
</dbReference>
<dbReference type="EMBL" id="BJUG01000001">
    <property type="protein sequence ID" value="GEK35806.1"/>
    <property type="molecule type" value="Genomic_DNA"/>
</dbReference>
<dbReference type="SUPFAM" id="SSF53474">
    <property type="entry name" value="alpha/beta-Hydrolases"/>
    <property type="match status" value="1"/>
</dbReference>
<accession>A0A179EQQ3</accession>
<dbReference type="InterPro" id="IPR029058">
    <property type="entry name" value="AB_hydrolase_fold"/>
</dbReference>
<evidence type="ECO:0000259" key="3">
    <source>
        <dbReference type="Pfam" id="PF12146"/>
    </source>
</evidence>
<dbReference type="PIRSF" id="PIRSF017388">
    <property type="entry name" value="Esterase_lipase"/>
    <property type="match status" value="1"/>
</dbReference>
<dbReference type="InterPro" id="IPR012354">
    <property type="entry name" value="Esterase_lipase"/>
</dbReference>
<feature type="site" description="Important for substrate specificity" evidence="2">
    <location>
        <position position="140"/>
    </location>
</feature>
<dbReference type="AlphaFoldDB" id="A0A179EQQ3"/>
<keyword evidence="6" id="KW-1185">Reference proteome</keyword>
<name>A0A179EQQ3_ENTTH</name>
<evidence type="ECO:0000313" key="7">
    <source>
        <dbReference type="Proteomes" id="UP000321361"/>
    </source>
</evidence>
<dbReference type="EMBL" id="LWMN01000013">
    <property type="protein sequence ID" value="OAQ55567.1"/>
    <property type="molecule type" value="Genomic_DNA"/>
</dbReference>
<evidence type="ECO:0000313" key="6">
    <source>
        <dbReference type="Proteomes" id="UP000078516"/>
    </source>
</evidence>
<dbReference type="KEGG" id="eth:CK496_02925"/>
<reference evidence="4 7" key="2">
    <citation type="submission" date="2019-07" db="EMBL/GenBank/DDBJ databases">
        <title>Whole genome shotgun sequence of Enterococcus thailandicus NBRC 101867.</title>
        <authorList>
            <person name="Hosoyama A."/>
            <person name="Uohara A."/>
            <person name="Ohji S."/>
            <person name="Ichikawa N."/>
        </authorList>
    </citation>
    <scope>NUCLEOTIDE SEQUENCE [LARGE SCALE GENOMIC DNA]</scope>
    <source>
        <strain evidence="4 7">NBRC 101867</strain>
    </source>
</reference>
<reference evidence="5 6" key="1">
    <citation type="submission" date="2016-04" db="EMBL/GenBank/DDBJ databases">
        <title>Draft genome of an Enterococcus thailandicus strain isolated from bovine feces.</title>
        <authorList>
            <person name="Beukers A.G."/>
            <person name="Zaheer R."/>
            <person name="Goji N."/>
            <person name="Cook S.R."/>
            <person name="Amoako K."/>
            <person name="Chaves A.V."/>
            <person name="Ward M.P."/>
            <person name="Mcallister T.A."/>
        </authorList>
    </citation>
    <scope>NUCLEOTIDE SEQUENCE [LARGE SCALE GENOMIC DNA]</scope>
    <source>
        <strain evidence="5 6">F0711D 46</strain>
    </source>
</reference>
<feature type="domain" description="Serine aminopeptidase S33" evidence="3">
    <location>
        <begin position="15"/>
        <end position="138"/>
    </location>
</feature>
<feature type="active site" description="Charge relay system" evidence="1">
    <location>
        <position position="192"/>
    </location>
</feature>
<dbReference type="RefSeq" id="WP_067484143.1">
    <property type="nucleotide sequence ID" value="NZ_BJUG01000001.1"/>
</dbReference>
<gene>
    <name evidence="5" type="ORF">A6E74_07600</name>
    <name evidence="4" type="ORF">ETH01_00930</name>
</gene>
<sequence>MKGSLPKSFYAEHGEKAVLLLHAYSGSSNDVRMLCRFLEKANYTVYAPMFSGHGTLNPEDILHQDATTWWEDAKAALAFLKANGFHEIAVFGLSMGGIFATRLLEEENVIGGGFFCSPISPVETNVPENFLIYAQQVLNIAGLSETEIQQQLEIYRPLVKEQLTDIQEQAAYANEKLSKIQAPMFLAQAGQDEMIDPMGVYETARRLNKQRVTLQWYPTSKHVITVGNARRELERDVLEFLEKLPWNEENK</sequence>
<evidence type="ECO:0000313" key="5">
    <source>
        <dbReference type="EMBL" id="OAQ55567.1"/>
    </source>
</evidence>
<dbReference type="Gene3D" id="3.40.50.1820">
    <property type="entry name" value="alpha/beta hydrolase"/>
    <property type="match status" value="1"/>
</dbReference>
<dbReference type="InterPro" id="IPR050266">
    <property type="entry name" value="AB_hydrolase_sf"/>
</dbReference>
<dbReference type="OrthoDB" id="9800213at2"/>
<dbReference type="PANTHER" id="PTHR43798">
    <property type="entry name" value="MONOACYLGLYCEROL LIPASE"/>
    <property type="match status" value="1"/>
</dbReference>
<comment type="caution">
    <text evidence="5">The sequence shown here is derived from an EMBL/GenBank/DDBJ whole genome shotgun (WGS) entry which is preliminary data.</text>
</comment>
<protein>
    <submittedName>
        <fullName evidence="5">Carboxylesterase</fullName>
    </submittedName>
</protein>
<dbReference type="InterPro" id="IPR022742">
    <property type="entry name" value="Hydrolase_4"/>
</dbReference>
<evidence type="ECO:0000256" key="2">
    <source>
        <dbReference type="PIRSR" id="PIRSR017388-3"/>
    </source>
</evidence>
<organism evidence="5 6">
    <name type="scientific">Enterococcus thailandicus</name>
    <dbReference type="NCBI Taxonomy" id="417368"/>
    <lineage>
        <taxon>Bacteria</taxon>
        <taxon>Bacillati</taxon>
        <taxon>Bacillota</taxon>
        <taxon>Bacilli</taxon>
        <taxon>Lactobacillales</taxon>
        <taxon>Enterococcaceae</taxon>
        <taxon>Enterococcus</taxon>
    </lineage>
</organism>
<feature type="active site" description="Nucleophile" evidence="1">
    <location>
        <position position="94"/>
    </location>
</feature>
<evidence type="ECO:0000256" key="1">
    <source>
        <dbReference type="PIRSR" id="PIRSR017388-1"/>
    </source>
</evidence>
<dbReference type="Proteomes" id="UP000321361">
    <property type="component" value="Unassembled WGS sequence"/>
</dbReference>
<dbReference type="GeneID" id="77486586"/>
<proteinExistence type="predicted"/>
<dbReference type="PANTHER" id="PTHR43798:SF33">
    <property type="entry name" value="HYDROLASE, PUTATIVE (AFU_ORTHOLOGUE AFUA_2G14860)-RELATED"/>
    <property type="match status" value="1"/>
</dbReference>
<dbReference type="GO" id="GO:0052689">
    <property type="term" value="F:carboxylic ester hydrolase activity"/>
    <property type="evidence" value="ECO:0007669"/>
    <property type="project" value="InterPro"/>
</dbReference>
<dbReference type="Pfam" id="PF12146">
    <property type="entry name" value="Hydrolase_4"/>
    <property type="match status" value="1"/>
</dbReference>
<dbReference type="GO" id="GO:0016020">
    <property type="term" value="C:membrane"/>
    <property type="evidence" value="ECO:0007669"/>
    <property type="project" value="TreeGrafter"/>
</dbReference>
<feature type="active site" description="Charge relay system" evidence="1">
    <location>
        <position position="222"/>
    </location>
</feature>